<protein>
    <submittedName>
        <fullName evidence="1">Uncharacterized protein</fullName>
    </submittedName>
</protein>
<keyword evidence="2" id="KW-1185">Reference proteome</keyword>
<gene>
    <name evidence="1" type="ORF">ILEXP_LOCUS10939</name>
</gene>
<accession>A0ABC8RE45</accession>
<evidence type="ECO:0000313" key="1">
    <source>
        <dbReference type="EMBL" id="CAK9143241.1"/>
    </source>
</evidence>
<sequence length="85" mass="9292">MISVLAQERLLGAALGSIFTGVVVFAQRRSIYGTIAENQSQITPQSQMGEPIFGEKSHFELAQLWNKAVDQTLGPVIESLSSRGW</sequence>
<dbReference type="Proteomes" id="UP001642360">
    <property type="component" value="Unassembled WGS sequence"/>
</dbReference>
<name>A0ABC8RE45_9AQUA</name>
<organism evidence="1 2">
    <name type="scientific">Ilex paraguariensis</name>
    <name type="common">yerba mate</name>
    <dbReference type="NCBI Taxonomy" id="185542"/>
    <lineage>
        <taxon>Eukaryota</taxon>
        <taxon>Viridiplantae</taxon>
        <taxon>Streptophyta</taxon>
        <taxon>Embryophyta</taxon>
        <taxon>Tracheophyta</taxon>
        <taxon>Spermatophyta</taxon>
        <taxon>Magnoliopsida</taxon>
        <taxon>eudicotyledons</taxon>
        <taxon>Gunneridae</taxon>
        <taxon>Pentapetalae</taxon>
        <taxon>asterids</taxon>
        <taxon>campanulids</taxon>
        <taxon>Aquifoliales</taxon>
        <taxon>Aquifoliaceae</taxon>
        <taxon>Ilex</taxon>
    </lineage>
</organism>
<reference evidence="1 2" key="1">
    <citation type="submission" date="2024-02" db="EMBL/GenBank/DDBJ databases">
        <authorList>
            <person name="Vignale AGUSTIN F."/>
            <person name="Sosa J E."/>
            <person name="Modenutti C."/>
        </authorList>
    </citation>
    <scope>NUCLEOTIDE SEQUENCE [LARGE SCALE GENOMIC DNA]</scope>
</reference>
<dbReference type="PANTHER" id="PTHR37720">
    <property type="entry name" value="OS10G0481400 PROTEIN"/>
    <property type="match status" value="1"/>
</dbReference>
<comment type="caution">
    <text evidence="1">The sequence shown here is derived from an EMBL/GenBank/DDBJ whole genome shotgun (WGS) entry which is preliminary data.</text>
</comment>
<dbReference type="AlphaFoldDB" id="A0ABC8RE45"/>
<evidence type="ECO:0000313" key="2">
    <source>
        <dbReference type="Proteomes" id="UP001642360"/>
    </source>
</evidence>
<dbReference type="EMBL" id="CAUOFW020001281">
    <property type="protein sequence ID" value="CAK9143241.1"/>
    <property type="molecule type" value="Genomic_DNA"/>
</dbReference>
<proteinExistence type="predicted"/>
<dbReference type="PANTHER" id="PTHR37720:SF2">
    <property type="entry name" value="OS10G0481400 PROTEIN"/>
    <property type="match status" value="1"/>
</dbReference>